<gene>
    <name evidence="1" type="ORF">DWX94_10395</name>
</gene>
<comment type="caution">
    <text evidence="1">The sequence shown here is derived from an EMBL/GenBank/DDBJ whole genome shotgun (WGS) entry which is preliminary data.</text>
</comment>
<dbReference type="EMBL" id="QRVK01000029">
    <property type="protein sequence ID" value="RGS40314.1"/>
    <property type="molecule type" value="Genomic_DNA"/>
</dbReference>
<organism evidence="1 2">
    <name type="scientific">Coprococcus eutactus</name>
    <dbReference type="NCBI Taxonomy" id="33043"/>
    <lineage>
        <taxon>Bacteria</taxon>
        <taxon>Bacillati</taxon>
        <taxon>Bacillota</taxon>
        <taxon>Clostridia</taxon>
        <taxon>Lachnospirales</taxon>
        <taxon>Lachnospiraceae</taxon>
        <taxon>Coprococcus</taxon>
    </lineage>
</organism>
<proteinExistence type="predicted"/>
<dbReference type="AlphaFoldDB" id="A0A3R5ZZN1"/>
<evidence type="ECO:0000313" key="2">
    <source>
        <dbReference type="Proteomes" id="UP000283295"/>
    </source>
</evidence>
<name>A0A3R5ZZN1_9FIRM</name>
<feature type="non-terminal residue" evidence="1">
    <location>
        <position position="1"/>
    </location>
</feature>
<evidence type="ECO:0000313" key="1">
    <source>
        <dbReference type="EMBL" id="RGS40314.1"/>
    </source>
</evidence>
<accession>A0A3R5ZZN1</accession>
<protein>
    <submittedName>
        <fullName evidence="1">Uncharacterized protein</fullName>
    </submittedName>
</protein>
<sequence>SVLEGYNCLRNINIQEYYNTLWIISEFLDKIGEKKGAVELKQLIECDKVCTKCKGITCKQ</sequence>
<dbReference type="Proteomes" id="UP000283295">
    <property type="component" value="Unassembled WGS sequence"/>
</dbReference>
<reference evidence="1 2" key="1">
    <citation type="submission" date="2018-08" db="EMBL/GenBank/DDBJ databases">
        <title>A genome reference for cultivated species of the human gut microbiota.</title>
        <authorList>
            <person name="Zou Y."/>
            <person name="Xue W."/>
            <person name="Luo G."/>
        </authorList>
    </citation>
    <scope>NUCLEOTIDE SEQUENCE [LARGE SCALE GENOMIC DNA]</scope>
    <source>
        <strain evidence="1 2">AF22-21</strain>
    </source>
</reference>